<evidence type="ECO:0000256" key="4">
    <source>
        <dbReference type="ARBA" id="ARBA00011989"/>
    </source>
</evidence>
<comment type="function">
    <text evidence="6 7">Catalyzes the conversion of GDP-D-mannose to GDP-4-dehydro-6-deoxy-D-mannose.</text>
</comment>
<evidence type="ECO:0000256" key="1">
    <source>
        <dbReference type="ARBA" id="ARBA00000188"/>
    </source>
</evidence>
<feature type="domain" description="NAD(P)-binding" evidence="8">
    <location>
        <begin position="5"/>
        <end position="352"/>
    </location>
</feature>
<comment type="caution">
    <text evidence="7">Lacks conserved residue(s) required for the propagation of feature annotation.</text>
</comment>
<dbReference type="HAMAP" id="MF_00955">
    <property type="entry name" value="GDP_Man_dehydratase"/>
    <property type="match status" value="1"/>
</dbReference>
<dbReference type="AlphaFoldDB" id="A0A9D7SWJ2"/>
<dbReference type="FunFam" id="3.40.50.720:FF:000924">
    <property type="entry name" value="GDP-mannose 4,6 dehydratase"/>
    <property type="match status" value="1"/>
</dbReference>
<dbReference type="GO" id="GO:0070401">
    <property type="term" value="F:NADP+ binding"/>
    <property type="evidence" value="ECO:0007669"/>
    <property type="project" value="UniProtKB-UniRule"/>
</dbReference>
<protein>
    <recommendedName>
        <fullName evidence="4 7">GDP-mannose 4,6-dehydratase</fullName>
        <ecNumber evidence="4 7">4.2.1.47</ecNumber>
    </recommendedName>
    <alternativeName>
        <fullName evidence="7">GDP-D-mannose dehydratase</fullName>
    </alternativeName>
</protein>
<organism evidence="9 10">
    <name type="scientific">Candidatus Opimibacter skivensis</name>
    <dbReference type="NCBI Taxonomy" id="2982028"/>
    <lineage>
        <taxon>Bacteria</taxon>
        <taxon>Pseudomonadati</taxon>
        <taxon>Bacteroidota</taxon>
        <taxon>Saprospiria</taxon>
        <taxon>Saprospirales</taxon>
        <taxon>Saprospiraceae</taxon>
        <taxon>Candidatus Opimibacter</taxon>
    </lineage>
</organism>
<comment type="cofactor">
    <cofactor evidence="2 7">
        <name>NADP(+)</name>
        <dbReference type="ChEBI" id="CHEBI:58349"/>
    </cofactor>
</comment>
<dbReference type="GO" id="GO:0008446">
    <property type="term" value="F:GDP-mannose 4,6-dehydratase activity"/>
    <property type="evidence" value="ECO:0007669"/>
    <property type="project" value="UniProtKB-UniRule"/>
</dbReference>
<evidence type="ECO:0000256" key="5">
    <source>
        <dbReference type="ARBA" id="ARBA00023239"/>
    </source>
</evidence>
<evidence type="ECO:0000256" key="2">
    <source>
        <dbReference type="ARBA" id="ARBA00001937"/>
    </source>
</evidence>
<dbReference type="Proteomes" id="UP000808337">
    <property type="component" value="Unassembled WGS sequence"/>
</dbReference>
<dbReference type="PANTHER" id="PTHR43715:SF1">
    <property type="entry name" value="GDP-MANNOSE 4,6 DEHYDRATASE"/>
    <property type="match status" value="1"/>
</dbReference>
<dbReference type="NCBIfam" id="TIGR01472">
    <property type="entry name" value="gmd"/>
    <property type="match status" value="1"/>
</dbReference>
<dbReference type="SUPFAM" id="SSF51735">
    <property type="entry name" value="NAD(P)-binding Rossmann-fold domains"/>
    <property type="match status" value="1"/>
</dbReference>
<keyword evidence="5 7" id="KW-0456">Lyase</keyword>
<dbReference type="Gene3D" id="3.40.50.720">
    <property type="entry name" value="NAD(P)-binding Rossmann-like Domain"/>
    <property type="match status" value="1"/>
</dbReference>
<dbReference type="GO" id="GO:0042351">
    <property type="term" value="P:'de novo' GDP-L-fucose biosynthetic process"/>
    <property type="evidence" value="ECO:0007669"/>
    <property type="project" value="TreeGrafter"/>
</dbReference>
<dbReference type="PANTHER" id="PTHR43715">
    <property type="entry name" value="GDP-MANNOSE 4,6-DEHYDRATASE"/>
    <property type="match status" value="1"/>
</dbReference>
<evidence type="ECO:0000259" key="8">
    <source>
        <dbReference type="Pfam" id="PF16363"/>
    </source>
</evidence>
<reference evidence="9 10" key="1">
    <citation type="submission" date="2020-10" db="EMBL/GenBank/DDBJ databases">
        <title>Connecting structure to function with the recovery of over 1000 high-quality activated sludge metagenome-assembled genomes encoding full-length rRNA genes using long-read sequencing.</title>
        <authorList>
            <person name="Singleton C.M."/>
            <person name="Petriglieri F."/>
            <person name="Kristensen J.M."/>
            <person name="Kirkegaard R.H."/>
            <person name="Michaelsen T.Y."/>
            <person name="Andersen M.H."/>
            <person name="Karst S.M."/>
            <person name="Dueholm M.S."/>
            <person name="Nielsen P.H."/>
            <person name="Albertsen M."/>
        </authorList>
    </citation>
    <scope>NUCLEOTIDE SEQUENCE [LARGE SCALE GENOMIC DNA]</scope>
    <source>
        <strain evidence="9">Ribe_18-Q3-R11-54_MAXAC.273</strain>
    </source>
</reference>
<evidence type="ECO:0000256" key="6">
    <source>
        <dbReference type="ARBA" id="ARBA00059383"/>
    </source>
</evidence>
<name>A0A9D7SWJ2_9BACT</name>
<accession>A0A9D7SWJ2</accession>
<dbReference type="InterPro" id="IPR016040">
    <property type="entry name" value="NAD(P)-bd_dom"/>
</dbReference>
<dbReference type="Pfam" id="PF16363">
    <property type="entry name" value="GDP_Man_Dehyd"/>
    <property type="match status" value="1"/>
</dbReference>
<evidence type="ECO:0000313" key="9">
    <source>
        <dbReference type="EMBL" id="MBK9983481.1"/>
    </source>
</evidence>
<dbReference type="InterPro" id="IPR006368">
    <property type="entry name" value="GDP_Man_deHydtase"/>
</dbReference>
<dbReference type="EC" id="4.2.1.47" evidence="4 7"/>
<keyword evidence="7" id="KW-0521">NADP</keyword>
<comment type="caution">
    <text evidence="9">The sequence shown here is derived from an EMBL/GenBank/DDBJ whole genome shotgun (WGS) entry which is preliminary data.</text>
</comment>
<evidence type="ECO:0000256" key="7">
    <source>
        <dbReference type="HAMAP-Rule" id="MF_00955"/>
    </source>
</evidence>
<dbReference type="EMBL" id="JADKGY010000020">
    <property type="protein sequence ID" value="MBK9983481.1"/>
    <property type="molecule type" value="Genomic_DNA"/>
</dbReference>
<dbReference type="Gene3D" id="3.90.25.10">
    <property type="entry name" value="UDP-galactose 4-epimerase, domain 1"/>
    <property type="match status" value="1"/>
</dbReference>
<evidence type="ECO:0000256" key="3">
    <source>
        <dbReference type="ARBA" id="ARBA00009263"/>
    </source>
</evidence>
<gene>
    <name evidence="7 9" type="primary">gmd</name>
    <name evidence="9" type="ORF">IPP15_14030</name>
</gene>
<sequence length="378" mass="43316">MKRALITGITGQDGAYLSELLLKKGYEVHGIKRRSSLFNTARIDHLYQDPHESNRNFILHYGDLTDSSNIIRIIQDVQPDEIYNLGAMSHVKVSFEEPEYSADVDGIGTLRVLEAVRLLKMTEKTKIYQASTSELFGKVTETPQNENTPFYPRSPYGVAKLYAYWITINYREAYNMFACNGILFNHESPLRGETFVTRKITRAVAKIALGLQADLYIGNLDAKRDWGHAKDYVELMWKILQYHQPEDWVIATGVTTSVRDFISMTWRELGITLAYSGHGDHETGHIDTIDHERFQSVAGVPAPFTSGQIVLRVDKKYYRPTEVDLLIGDASKARQKLDWTPVHDIHSLCKEMILSDLKLFQKLSFLRKEGFDVRNEFE</sequence>
<dbReference type="CDD" id="cd05260">
    <property type="entry name" value="GDP_MD_SDR_e"/>
    <property type="match status" value="1"/>
</dbReference>
<dbReference type="InterPro" id="IPR036291">
    <property type="entry name" value="NAD(P)-bd_dom_sf"/>
</dbReference>
<comment type="catalytic activity">
    <reaction evidence="1 7">
        <text>GDP-alpha-D-mannose = GDP-4-dehydro-alpha-D-rhamnose + H2O</text>
        <dbReference type="Rhea" id="RHEA:23820"/>
        <dbReference type="ChEBI" id="CHEBI:15377"/>
        <dbReference type="ChEBI" id="CHEBI:57527"/>
        <dbReference type="ChEBI" id="CHEBI:57964"/>
        <dbReference type="EC" id="4.2.1.47"/>
    </reaction>
</comment>
<evidence type="ECO:0000313" key="10">
    <source>
        <dbReference type="Proteomes" id="UP000808337"/>
    </source>
</evidence>
<comment type="similarity">
    <text evidence="3 7">Belongs to the NAD(P)-dependent epimerase/dehydratase family. GDP-mannose 4,6-dehydratase subfamily.</text>
</comment>
<proteinExistence type="inferred from homology"/>